<name>A0A6J5TUQ3_PRUAR</name>
<evidence type="ECO:0000313" key="3">
    <source>
        <dbReference type="Proteomes" id="UP000507222"/>
    </source>
</evidence>
<sequence length="150" mass="16480">MRPGLVRLGLRGLARLERPTVSNDGGGCSCFPSKLGSSSGVENLNRDWRNSRPEKSGGRVCKYAAGLLRWCGRRCWRNWEISAGSPRNLVAAENVGAVGNIGRALCQSEAGLRPKHGKPRCDRKENQDMAGWALGFPVRLELWEFLGAQM</sequence>
<dbReference type="EMBL" id="CAEKKB010000001">
    <property type="protein sequence ID" value="CAB4293851.1"/>
    <property type="molecule type" value="Genomic_DNA"/>
</dbReference>
<proteinExistence type="predicted"/>
<reference evidence="4" key="1">
    <citation type="journal article" date="2020" name="Genome Biol.">
        <title>Gamete binning: chromosome-level and haplotype-resolved genome assembly enabled by high-throughput single-cell sequencing of gamete genomes.</title>
        <authorList>
            <person name="Campoy J.A."/>
            <person name="Sun H."/>
            <person name="Goel M."/>
            <person name="Jiao W.-B."/>
            <person name="Folz-Donahue K."/>
            <person name="Wang N."/>
            <person name="Rubio M."/>
            <person name="Liu C."/>
            <person name="Kukat C."/>
            <person name="Ruiz D."/>
            <person name="Huettel B."/>
            <person name="Schneeberger K."/>
        </authorList>
    </citation>
    <scope>NUCLEOTIDE SEQUENCE [LARGE SCALE GENOMIC DNA]</scope>
    <source>
        <strain evidence="4">cv. Rojo Pasion</strain>
    </source>
</reference>
<dbReference type="Proteomes" id="UP000507245">
    <property type="component" value="Unassembled WGS sequence"/>
</dbReference>
<dbReference type="EMBL" id="CAEKDK010000001">
    <property type="protein sequence ID" value="CAB4266735.1"/>
    <property type="molecule type" value="Genomic_DNA"/>
</dbReference>
<evidence type="ECO:0000313" key="2">
    <source>
        <dbReference type="EMBL" id="CAB4293851.1"/>
    </source>
</evidence>
<evidence type="ECO:0000313" key="1">
    <source>
        <dbReference type="EMBL" id="CAB4266735.1"/>
    </source>
</evidence>
<dbReference type="Proteomes" id="UP000507222">
    <property type="component" value="Unassembled WGS sequence"/>
</dbReference>
<accession>A0A6J5TUQ3</accession>
<protein>
    <submittedName>
        <fullName evidence="1">Uncharacterized protein</fullName>
    </submittedName>
</protein>
<dbReference type="AlphaFoldDB" id="A0A6J5TUQ3"/>
<evidence type="ECO:0000313" key="4">
    <source>
        <dbReference type="Proteomes" id="UP000507245"/>
    </source>
</evidence>
<gene>
    <name evidence="1" type="ORF">CURHAP_LOCUS9189</name>
    <name evidence="2" type="ORF">ORAREDHAP_LOCUS3224</name>
</gene>
<keyword evidence="4" id="KW-1185">Reference proteome</keyword>
<organism evidence="1 3">
    <name type="scientific">Prunus armeniaca</name>
    <name type="common">Apricot</name>
    <name type="synonym">Armeniaca vulgaris</name>
    <dbReference type="NCBI Taxonomy" id="36596"/>
    <lineage>
        <taxon>Eukaryota</taxon>
        <taxon>Viridiplantae</taxon>
        <taxon>Streptophyta</taxon>
        <taxon>Embryophyta</taxon>
        <taxon>Tracheophyta</taxon>
        <taxon>Spermatophyta</taxon>
        <taxon>Magnoliopsida</taxon>
        <taxon>eudicotyledons</taxon>
        <taxon>Gunneridae</taxon>
        <taxon>Pentapetalae</taxon>
        <taxon>rosids</taxon>
        <taxon>fabids</taxon>
        <taxon>Rosales</taxon>
        <taxon>Rosaceae</taxon>
        <taxon>Amygdaloideae</taxon>
        <taxon>Amygdaleae</taxon>
        <taxon>Prunus</taxon>
    </lineage>
</organism>
<reference evidence="1 3" key="2">
    <citation type="submission" date="2020-05" db="EMBL/GenBank/DDBJ databases">
        <authorList>
            <person name="Campoy J."/>
            <person name="Schneeberger K."/>
            <person name="Spophaly S."/>
        </authorList>
    </citation>
    <scope>NUCLEOTIDE SEQUENCE [LARGE SCALE GENOMIC DNA]</scope>
    <source>
        <strain evidence="1">PruArmRojPasFocal</strain>
    </source>
</reference>